<reference evidence="1" key="1">
    <citation type="journal article" date="2014" name="Int. J. Syst. Evol. Microbiol.">
        <title>Complete genome sequence of Corynebacterium casei LMG S-19264T (=DSM 44701T), isolated from a smear-ripened cheese.</title>
        <authorList>
            <consortium name="US DOE Joint Genome Institute (JGI-PGF)"/>
            <person name="Walter F."/>
            <person name="Albersmeier A."/>
            <person name="Kalinowski J."/>
            <person name="Ruckert C."/>
        </authorList>
    </citation>
    <scope>NUCLEOTIDE SEQUENCE</scope>
    <source>
        <strain evidence="1">CGMCC 1.8984</strain>
    </source>
</reference>
<name>A0A917PGB9_9MICO</name>
<proteinExistence type="predicted"/>
<evidence type="ECO:0000313" key="2">
    <source>
        <dbReference type="Proteomes" id="UP000636956"/>
    </source>
</evidence>
<keyword evidence="2" id="KW-1185">Reference proteome</keyword>
<reference evidence="1" key="2">
    <citation type="submission" date="2020-09" db="EMBL/GenBank/DDBJ databases">
        <authorList>
            <person name="Sun Q."/>
            <person name="Zhou Y."/>
        </authorList>
    </citation>
    <scope>NUCLEOTIDE SEQUENCE</scope>
    <source>
        <strain evidence="1">CGMCC 1.8984</strain>
    </source>
</reference>
<sequence>MAAKPVVTTAVSWPTRADALAECNDILRGGGYQLRAPITDRRHIEVLTAILEIHPHSAAKAGQGVDYFFIDKVAHAPGVQVADDDIGFWIMQKDGTAIDISYVEAISPSDHRKQVTSALRAAVDDERLAYRDARFADGTPVASDISGNLFARRADATVIYQVPSFSQLAFRFAESEGGWGAIDVSQGGGSAFIGDVLVDPGVAARWVAFWRRHAVLALASKSEGARRAKVDETGWRP</sequence>
<dbReference type="RefSeq" id="WP_188742686.1">
    <property type="nucleotide sequence ID" value="NZ_BAABFW010000015.1"/>
</dbReference>
<dbReference type="Proteomes" id="UP000636956">
    <property type="component" value="Unassembled WGS sequence"/>
</dbReference>
<dbReference type="Gene3D" id="3.10.450.40">
    <property type="match status" value="1"/>
</dbReference>
<dbReference type="Pfam" id="PF11523">
    <property type="entry name" value="DUF3223"/>
    <property type="match status" value="1"/>
</dbReference>
<dbReference type="AlphaFoldDB" id="A0A917PGB9"/>
<comment type="caution">
    <text evidence="1">The sequence shown here is derived from an EMBL/GenBank/DDBJ whole genome shotgun (WGS) entry which is preliminary data.</text>
</comment>
<dbReference type="EMBL" id="BMMD01000006">
    <property type="protein sequence ID" value="GGJ76632.1"/>
    <property type="molecule type" value="Genomic_DNA"/>
</dbReference>
<gene>
    <name evidence="1" type="ORF">GCM10011372_13570</name>
</gene>
<protein>
    <recommendedName>
        <fullName evidence="3">DUF3223 domain-containing protein</fullName>
    </recommendedName>
</protein>
<evidence type="ECO:0008006" key="3">
    <source>
        <dbReference type="Google" id="ProtNLM"/>
    </source>
</evidence>
<evidence type="ECO:0000313" key="1">
    <source>
        <dbReference type="EMBL" id="GGJ76632.1"/>
    </source>
</evidence>
<organism evidence="1 2">
    <name type="scientific">Agromyces bauzanensis</name>
    <dbReference type="NCBI Taxonomy" id="1308924"/>
    <lineage>
        <taxon>Bacteria</taxon>
        <taxon>Bacillati</taxon>
        <taxon>Actinomycetota</taxon>
        <taxon>Actinomycetes</taxon>
        <taxon>Micrococcales</taxon>
        <taxon>Microbacteriaceae</taxon>
        <taxon>Agromyces</taxon>
    </lineage>
</organism>
<accession>A0A917PGB9</accession>